<protein>
    <submittedName>
        <fullName evidence="2">Uncharacterized protein</fullName>
    </submittedName>
</protein>
<feature type="compositionally biased region" description="Low complexity" evidence="1">
    <location>
        <begin position="75"/>
        <end position="84"/>
    </location>
</feature>
<sequence length="84" mass="9104">MILRHPPGLGTVSEPDDEPPLSGIPTTLPDSGVVVNVRGVAYVIKLPPRDHARPALWRELEDWRDDRSGDGAAGDGIDPGWQQD</sequence>
<dbReference type="EMBL" id="PQVP01000003">
    <property type="protein sequence ID" value="POZ81052.1"/>
    <property type="molecule type" value="Genomic_DNA"/>
</dbReference>
<reference evidence="2 3" key="1">
    <citation type="submission" date="2018-01" db="EMBL/GenBank/DDBJ databases">
        <title>Successful Treatment of Persistent Burkholderia cepacia Bacteremia with Ceftazidime-Avibactam.</title>
        <authorList>
            <person name="Tamma P."/>
            <person name="Fan Y."/>
            <person name="Bergman Y."/>
            <person name="Sick-Samuels A."/>
            <person name="Hsu A."/>
            <person name="Timp W."/>
            <person name="Simner P."/>
        </authorList>
    </citation>
    <scope>NUCLEOTIDE SEQUENCE [LARGE SCALE GENOMIC DNA]</scope>
    <source>
        <strain evidence="2 3">170816</strain>
    </source>
</reference>
<proteinExistence type="predicted"/>
<evidence type="ECO:0000256" key="1">
    <source>
        <dbReference type="SAM" id="MobiDB-lite"/>
    </source>
</evidence>
<feature type="region of interest" description="Disordered" evidence="1">
    <location>
        <begin position="1"/>
        <end position="29"/>
    </location>
</feature>
<evidence type="ECO:0000313" key="3">
    <source>
        <dbReference type="Proteomes" id="UP000238655"/>
    </source>
</evidence>
<dbReference type="AlphaFoldDB" id="A0A2S5DPS3"/>
<dbReference type="RefSeq" id="WP_089464128.1">
    <property type="nucleotide sequence ID" value="NZ_CM009577.1"/>
</dbReference>
<gene>
    <name evidence="2" type="ORF">C3743_36040</name>
</gene>
<comment type="caution">
    <text evidence="2">The sequence shown here is derived from an EMBL/GenBank/DDBJ whole genome shotgun (WGS) entry which is preliminary data.</text>
</comment>
<organism evidence="2 3">
    <name type="scientific">Burkholderia contaminans</name>
    <dbReference type="NCBI Taxonomy" id="488447"/>
    <lineage>
        <taxon>Bacteria</taxon>
        <taxon>Pseudomonadati</taxon>
        <taxon>Pseudomonadota</taxon>
        <taxon>Betaproteobacteria</taxon>
        <taxon>Burkholderiales</taxon>
        <taxon>Burkholderiaceae</taxon>
        <taxon>Burkholderia</taxon>
        <taxon>Burkholderia cepacia complex</taxon>
    </lineage>
</organism>
<evidence type="ECO:0000313" key="2">
    <source>
        <dbReference type="EMBL" id="POZ81052.1"/>
    </source>
</evidence>
<name>A0A2S5DPS3_9BURK</name>
<feature type="region of interest" description="Disordered" evidence="1">
    <location>
        <begin position="62"/>
        <end position="84"/>
    </location>
</feature>
<accession>A0A2S5DPS3</accession>
<dbReference type="Proteomes" id="UP000238655">
    <property type="component" value="Chromosome 3"/>
</dbReference>